<evidence type="ECO:0000313" key="3">
    <source>
        <dbReference type="EMBL" id="OCL26566.1"/>
    </source>
</evidence>
<evidence type="ECO:0000256" key="1">
    <source>
        <dbReference type="ARBA" id="ARBA00022729"/>
    </source>
</evidence>
<dbReference type="Pfam" id="PF13505">
    <property type="entry name" value="OMP_b-brl"/>
    <property type="match status" value="1"/>
</dbReference>
<dbReference type="Proteomes" id="UP000093514">
    <property type="component" value="Unassembled WGS sequence"/>
</dbReference>
<keyword evidence="1" id="KW-0732">Signal</keyword>
<dbReference type="InterPro" id="IPR011250">
    <property type="entry name" value="OMP/PagP_B-barrel"/>
</dbReference>
<reference evidence="4" key="1">
    <citation type="submission" date="2016-07" db="EMBL/GenBank/DDBJ databases">
        <authorList>
            <person name="Florea S."/>
            <person name="Webb J.S."/>
            <person name="Jaromczyk J."/>
            <person name="Schardl C.L."/>
        </authorList>
    </citation>
    <scope>NUCLEOTIDE SEQUENCE [LARGE SCALE GENOMIC DNA]</scope>
    <source>
        <strain evidence="4">Z6</strain>
    </source>
</reference>
<accession>A0A1C0A8J3</accession>
<dbReference type="AlphaFoldDB" id="A0A1C0A8J3"/>
<dbReference type="OrthoDB" id="2112618at2"/>
<dbReference type="EMBL" id="LWDV01000009">
    <property type="protein sequence ID" value="OCL26566.1"/>
    <property type="molecule type" value="Genomic_DNA"/>
</dbReference>
<proteinExistence type="predicted"/>
<evidence type="ECO:0000313" key="4">
    <source>
        <dbReference type="Proteomes" id="UP000093514"/>
    </source>
</evidence>
<dbReference type="SUPFAM" id="SSF56925">
    <property type="entry name" value="OMPA-like"/>
    <property type="match status" value="1"/>
</dbReference>
<organism evidence="3 4">
    <name type="scientific">Orenia metallireducens</name>
    <dbReference type="NCBI Taxonomy" id="1413210"/>
    <lineage>
        <taxon>Bacteria</taxon>
        <taxon>Bacillati</taxon>
        <taxon>Bacillota</taxon>
        <taxon>Clostridia</taxon>
        <taxon>Halanaerobiales</taxon>
        <taxon>Halobacteroidaceae</taxon>
        <taxon>Orenia</taxon>
    </lineage>
</organism>
<name>A0A1C0A8J3_9FIRM</name>
<dbReference type="RefSeq" id="WP_068718524.1">
    <property type="nucleotide sequence ID" value="NZ_LWDV01000009.1"/>
</dbReference>
<gene>
    <name evidence="3" type="ORF">U472_11290</name>
</gene>
<feature type="domain" description="Outer membrane protein beta-barrel" evidence="2">
    <location>
        <begin position="74"/>
        <end position="168"/>
    </location>
</feature>
<dbReference type="InterPro" id="IPR027385">
    <property type="entry name" value="Beta-barrel_OMP"/>
</dbReference>
<comment type="caution">
    <text evidence="3">The sequence shown here is derived from an EMBL/GenBank/DDBJ whole genome shotgun (WGS) entry which is preliminary data.</text>
</comment>
<keyword evidence="4" id="KW-1185">Reference proteome</keyword>
<protein>
    <recommendedName>
        <fullName evidence="2">Outer membrane protein beta-barrel domain-containing protein</fullName>
    </recommendedName>
</protein>
<evidence type="ECO:0000259" key="2">
    <source>
        <dbReference type="Pfam" id="PF13505"/>
    </source>
</evidence>
<reference evidence="3 4" key="2">
    <citation type="submission" date="2016-08" db="EMBL/GenBank/DDBJ databases">
        <title>Orenia metallireducens sp. nov. strain Z6, a Novel Metal-reducing Firmicute from the Deep Subsurface.</title>
        <authorList>
            <person name="Maxim B.I."/>
            <person name="Kenneth K."/>
            <person name="Flynn T.M."/>
            <person name="Oloughlin E.J."/>
            <person name="Locke R.A."/>
            <person name="Weber J.R."/>
            <person name="Egan S.M."/>
            <person name="Mackie R.I."/>
            <person name="Cann I.K."/>
        </authorList>
    </citation>
    <scope>NUCLEOTIDE SEQUENCE [LARGE SCALE GENOMIC DNA]</scope>
    <source>
        <strain evidence="3 4">Z6</strain>
    </source>
</reference>
<sequence length="168" mass="18198">MLTIKRLVAVLLIAIFIAGFSGISYALNSPGVVQNHGVITGMLVSDYGLKLSGEYGLSPKLALIGTMGDPISRLGAKYEINNNFALLGGVTENSPFIGINGSHKINNDITGVYELNLSERRSDLSLMYELGLKINLDTKVDLRAGILGLIEDDHYHFHTLEVGVGYKF</sequence>